<keyword evidence="2" id="KW-0560">Oxidoreductase</keyword>
<dbReference type="Gene3D" id="2.70.98.20">
    <property type="entry name" value="Copper amine oxidase, catalytic domain"/>
    <property type="match status" value="1"/>
</dbReference>
<dbReference type="EMBL" id="KK784912">
    <property type="protein sequence ID" value="KDO63777.1"/>
    <property type="molecule type" value="Genomic_DNA"/>
</dbReference>
<feature type="modified residue" description="2',4',5'-topaquinone" evidence="1">
    <location>
        <position position="4"/>
    </location>
</feature>
<dbReference type="InterPro" id="IPR036460">
    <property type="entry name" value="Cu_amine_oxidase_C_sf"/>
</dbReference>
<dbReference type="SUPFAM" id="SSF49998">
    <property type="entry name" value="Amine oxidase catalytic domain"/>
    <property type="match status" value="1"/>
</dbReference>
<dbReference type="SMR" id="A0A067FK12"/>
<organism evidence="4 5">
    <name type="scientific">Citrus sinensis</name>
    <name type="common">Sweet orange</name>
    <name type="synonym">Citrus aurantium var. sinensis</name>
    <dbReference type="NCBI Taxonomy" id="2711"/>
    <lineage>
        <taxon>Eukaryota</taxon>
        <taxon>Viridiplantae</taxon>
        <taxon>Streptophyta</taxon>
        <taxon>Embryophyta</taxon>
        <taxon>Tracheophyta</taxon>
        <taxon>Spermatophyta</taxon>
        <taxon>Magnoliopsida</taxon>
        <taxon>eudicotyledons</taxon>
        <taxon>Gunneridae</taxon>
        <taxon>Pentapetalae</taxon>
        <taxon>rosids</taxon>
        <taxon>malvids</taxon>
        <taxon>Sapindales</taxon>
        <taxon>Rutaceae</taxon>
        <taxon>Aurantioideae</taxon>
        <taxon>Citrus</taxon>
    </lineage>
</organism>
<comment type="cofactor">
    <cofactor evidence="2">
        <name>Cu cation</name>
        <dbReference type="ChEBI" id="CHEBI:23378"/>
    </cofactor>
    <text evidence="2">Contains 1 topaquinone per subunit.</text>
</comment>
<sequence>MGNYDCIFDWELQTDGLILIKNLYQVSKPGYMSGPLVCENVIGVVHDHFITLHLDMDIDGANNSFVEVHLEKQETSPGESPRKSYLKIEQCLNLYDPSEFHVINPSRRSRLGNPSGHKAVPGGNAATLLRNTATPSDRNEQWAGGLLVYQSREDEALAVWSEMWNFNFPVMPTVPSSFDLEPVNFFHRNPTLRLPADCFAISFHWLSFHPITCTQRKFT</sequence>
<dbReference type="GO" id="GO:0009308">
    <property type="term" value="P:amine metabolic process"/>
    <property type="evidence" value="ECO:0007669"/>
    <property type="project" value="UniProtKB-UniRule"/>
</dbReference>
<dbReference type="GO" id="GO:0005507">
    <property type="term" value="F:copper ion binding"/>
    <property type="evidence" value="ECO:0007669"/>
    <property type="project" value="InterPro"/>
</dbReference>
<evidence type="ECO:0000313" key="4">
    <source>
        <dbReference type="EMBL" id="KDO63777.1"/>
    </source>
</evidence>
<comment type="PTM">
    <text evidence="1 2">Topaquinone (TPQ) is generated by copper-dependent autoxidation of a specific tyrosyl residue.</text>
</comment>
<dbReference type="EC" id="1.4.3.-" evidence="2"/>
<dbReference type="GO" id="GO:0009753">
    <property type="term" value="P:response to jasmonic acid"/>
    <property type="evidence" value="ECO:0007669"/>
    <property type="project" value="UniProtKB-ARBA"/>
</dbReference>
<dbReference type="Pfam" id="PF01179">
    <property type="entry name" value="Cu_amine_oxid"/>
    <property type="match status" value="1"/>
</dbReference>
<dbReference type="PANTHER" id="PTHR10638:SF69">
    <property type="entry name" value="AMINE OXIDASE [COPPER-CONTAINING] GAMMA 1-RELATED"/>
    <property type="match status" value="1"/>
</dbReference>
<dbReference type="InterPro" id="IPR015798">
    <property type="entry name" value="Cu_amine_oxidase_C"/>
</dbReference>
<keyword evidence="1 2" id="KW-0801">TPQ</keyword>
<evidence type="ECO:0000259" key="3">
    <source>
        <dbReference type="Pfam" id="PF01179"/>
    </source>
</evidence>
<protein>
    <recommendedName>
        <fullName evidence="2">Amine oxidase</fullName>
        <ecNumber evidence="2">1.4.3.-</ecNumber>
    </recommendedName>
</protein>
<gene>
    <name evidence="4" type="ORF">CISIN_1g046620mg</name>
</gene>
<dbReference type="AlphaFoldDB" id="A0A067FK12"/>
<evidence type="ECO:0000256" key="2">
    <source>
        <dbReference type="RuleBase" id="RU000672"/>
    </source>
</evidence>
<evidence type="ECO:0000256" key="1">
    <source>
        <dbReference type="PIRSR" id="PIRSR600269-51"/>
    </source>
</evidence>
<dbReference type="STRING" id="2711.A0A067FK12"/>
<evidence type="ECO:0000313" key="5">
    <source>
        <dbReference type="Proteomes" id="UP000027120"/>
    </source>
</evidence>
<dbReference type="PANTHER" id="PTHR10638">
    <property type="entry name" value="COPPER AMINE OXIDASE"/>
    <property type="match status" value="1"/>
</dbReference>
<dbReference type="GO" id="GO:0048038">
    <property type="term" value="F:quinone binding"/>
    <property type="evidence" value="ECO:0007669"/>
    <property type="project" value="InterPro"/>
</dbReference>
<proteinExistence type="inferred from homology"/>
<reference evidence="4 5" key="1">
    <citation type="submission" date="2014-04" db="EMBL/GenBank/DDBJ databases">
        <authorList>
            <consortium name="International Citrus Genome Consortium"/>
            <person name="Gmitter F."/>
            <person name="Chen C."/>
            <person name="Farmerie W."/>
            <person name="Harkins T."/>
            <person name="Desany B."/>
            <person name="Mohiuddin M."/>
            <person name="Kodira C."/>
            <person name="Borodovsky M."/>
            <person name="Lomsadze A."/>
            <person name="Burns P."/>
            <person name="Jenkins J."/>
            <person name="Prochnik S."/>
            <person name="Shu S."/>
            <person name="Chapman J."/>
            <person name="Pitluck S."/>
            <person name="Schmutz J."/>
            <person name="Rokhsar D."/>
        </authorList>
    </citation>
    <scope>NUCLEOTIDE SEQUENCE</scope>
</reference>
<dbReference type="GO" id="GO:0008131">
    <property type="term" value="F:primary methylamine oxidase activity"/>
    <property type="evidence" value="ECO:0007669"/>
    <property type="project" value="InterPro"/>
</dbReference>
<accession>A0A067FK12</accession>
<name>A0A067FK12_CITSI</name>
<keyword evidence="5" id="KW-1185">Reference proteome</keyword>
<keyword evidence="2" id="KW-0186">Copper</keyword>
<dbReference type="Proteomes" id="UP000027120">
    <property type="component" value="Unassembled WGS sequence"/>
</dbReference>
<dbReference type="InterPro" id="IPR000269">
    <property type="entry name" value="Cu_amine_oxidase"/>
</dbReference>
<keyword evidence="2" id="KW-0479">Metal-binding</keyword>
<feature type="domain" description="Copper amine oxidase catalytic" evidence="3">
    <location>
        <begin position="1"/>
        <end position="157"/>
    </location>
</feature>
<comment type="similarity">
    <text evidence="2">Belongs to the copper/topaquinone oxidase family.</text>
</comment>